<evidence type="ECO:0000256" key="6">
    <source>
        <dbReference type="ARBA" id="ARBA00022833"/>
    </source>
</evidence>
<dbReference type="InterPro" id="IPR011011">
    <property type="entry name" value="Znf_FYVE_PHD"/>
</dbReference>
<dbReference type="Gene3D" id="3.30.40.10">
    <property type="entry name" value="Zinc/RING finger domain, C3HC4 (zinc finger)"/>
    <property type="match status" value="1"/>
</dbReference>
<feature type="compositionally biased region" description="Polar residues" evidence="9">
    <location>
        <begin position="70"/>
        <end position="88"/>
    </location>
</feature>
<keyword evidence="6" id="KW-0862">Zinc</keyword>
<evidence type="ECO:0000256" key="7">
    <source>
        <dbReference type="ARBA" id="ARBA00023212"/>
    </source>
</evidence>
<keyword evidence="14" id="KW-1185">Reference proteome</keyword>
<dbReference type="SMART" id="SM00325">
    <property type="entry name" value="RhoGEF"/>
    <property type="match status" value="1"/>
</dbReference>
<feature type="compositionally biased region" description="Low complexity" evidence="9">
    <location>
        <begin position="771"/>
        <end position="784"/>
    </location>
</feature>
<feature type="region of interest" description="Disordered" evidence="9">
    <location>
        <begin position="543"/>
        <end position="570"/>
    </location>
</feature>
<dbReference type="Proteomes" id="UP000054477">
    <property type="component" value="Unassembled WGS sequence"/>
</dbReference>
<feature type="region of interest" description="Disordered" evidence="9">
    <location>
        <begin position="742"/>
        <end position="800"/>
    </location>
</feature>
<dbReference type="GO" id="GO:0005085">
    <property type="term" value="F:guanyl-nucleotide exchange factor activity"/>
    <property type="evidence" value="ECO:0007669"/>
    <property type="project" value="UniProtKB-KW"/>
</dbReference>
<dbReference type="CDD" id="cd00160">
    <property type="entry name" value="RhoGEF"/>
    <property type="match status" value="1"/>
</dbReference>
<evidence type="ECO:0000313" key="14">
    <source>
        <dbReference type="Proteomes" id="UP000054477"/>
    </source>
</evidence>
<reference evidence="14" key="2">
    <citation type="submission" date="2015-01" db="EMBL/GenBank/DDBJ databases">
        <title>Evolutionary Origins and Diversification of the Mycorrhizal Mutualists.</title>
        <authorList>
            <consortium name="DOE Joint Genome Institute"/>
            <consortium name="Mycorrhizal Genomics Consortium"/>
            <person name="Kohler A."/>
            <person name="Kuo A."/>
            <person name="Nagy L.G."/>
            <person name="Floudas D."/>
            <person name="Copeland A."/>
            <person name="Barry K.W."/>
            <person name="Cichocki N."/>
            <person name="Veneault-Fourrey C."/>
            <person name="LaButti K."/>
            <person name="Lindquist E.A."/>
            <person name="Lipzen A."/>
            <person name="Lundell T."/>
            <person name="Morin E."/>
            <person name="Murat C."/>
            <person name="Riley R."/>
            <person name="Ohm R."/>
            <person name="Sun H."/>
            <person name="Tunlid A."/>
            <person name="Henrissat B."/>
            <person name="Grigoriev I.V."/>
            <person name="Hibbett D.S."/>
            <person name="Martin F."/>
        </authorList>
    </citation>
    <scope>NUCLEOTIDE SEQUENCE [LARGE SCALE GENOMIC DNA]</scope>
    <source>
        <strain evidence="14">LaAM-08-1</strain>
    </source>
</reference>
<feature type="region of interest" description="Disordered" evidence="9">
    <location>
        <begin position="1"/>
        <end position="30"/>
    </location>
</feature>
<dbReference type="Pfam" id="PF01363">
    <property type="entry name" value="FYVE"/>
    <property type="match status" value="1"/>
</dbReference>
<dbReference type="SUPFAM" id="SSF50729">
    <property type="entry name" value="PH domain-like"/>
    <property type="match status" value="1"/>
</dbReference>
<evidence type="ECO:0008006" key="15">
    <source>
        <dbReference type="Google" id="ProtNLM"/>
    </source>
</evidence>
<feature type="compositionally biased region" description="Polar residues" evidence="9">
    <location>
        <begin position="408"/>
        <end position="418"/>
    </location>
</feature>
<evidence type="ECO:0000256" key="9">
    <source>
        <dbReference type="SAM" id="MobiDB-lite"/>
    </source>
</evidence>
<accession>A0A0C9WXY8</accession>
<evidence type="ECO:0000256" key="5">
    <source>
        <dbReference type="ARBA" id="ARBA00022771"/>
    </source>
</evidence>
<evidence type="ECO:0000256" key="1">
    <source>
        <dbReference type="ARBA" id="ARBA00004245"/>
    </source>
</evidence>
<evidence type="ECO:0000256" key="8">
    <source>
        <dbReference type="PROSITE-ProRule" id="PRU00091"/>
    </source>
</evidence>
<feature type="domain" description="PH" evidence="10">
    <location>
        <begin position="345"/>
        <end position="505"/>
    </location>
</feature>
<evidence type="ECO:0000256" key="2">
    <source>
        <dbReference type="ARBA" id="ARBA00022490"/>
    </source>
</evidence>
<organism evidence="13 14">
    <name type="scientific">Laccaria amethystina LaAM-08-1</name>
    <dbReference type="NCBI Taxonomy" id="1095629"/>
    <lineage>
        <taxon>Eukaryota</taxon>
        <taxon>Fungi</taxon>
        <taxon>Dikarya</taxon>
        <taxon>Basidiomycota</taxon>
        <taxon>Agaricomycotina</taxon>
        <taxon>Agaricomycetes</taxon>
        <taxon>Agaricomycetidae</taxon>
        <taxon>Agaricales</taxon>
        <taxon>Agaricineae</taxon>
        <taxon>Hydnangiaceae</taxon>
        <taxon>Laccaria</taxon>
    </lineage>
</organism>
<feature type="region of interest" description="Disordered" evidence="9">
    <location>
        <begin position="821"/>
        <end position="841"/>
    </location>
</feature>
<evidence type="ECO:0000256" key="4">
    <source>
        <dbReference type="ARBA" id="ARBA00022723"/>
    </source>
</evidence>
<dbReference type="InterPro" id="IPR013083">
    <property type="entry name" value="Znf_RING/FYVE/PHD"/>
</dbReference>
<feature type="region of interest" description="Disordered" evidence="9">
    <location>
        <begin position="384"/>
        <end position="445"/>
    </location>
</feature>
<comment type="subcellular location">
    <subcellularLocation>
        <location evidence="1">Cytoplasm</location>
        <location evidence="1">Cytoskeleton</location>
    </subcellularLocation>
</comment>
<keyword evidence="3" id="KW-0344">Guanine-nucleotide releasing factor</keyword>
<keyword evidence="2" id="KW-0963">Cytoplasm</keyword>
<name>A0A0C9WXY8_9AGAR</name>
<dbReference type="PROSITE" id="PS50178">
    <property type="entry name" value="ZF_FYVE"/>
    <property type="match status" value="1"/>
</dbReference>
<dbReference type="GO" id="GO:0005856">
    <property type="term" value="C:cytoskeleton"/>
    <property type="evidence" value="ECO:0007669"/>
    <property type="project" value="UniProtKB-SubCell"/>
</dbReference>
<dbReference type="GO" id="GO:0008270">
    <property type="term" value="F:zinc ion binding"/>
    <property type="evidence" value="ECO:0007669"/>
    <property type="project" value="UniProtKB-KW"/>
</dbReference>
<dbReference type="Gene3D" id="1.20.900.10">
    <property type="entry name" value="Dbl homology (DH) domain"/>
    <property type="match status" value="1"/>
</dbReference>
<dbReference type="Pfam" id="PF00621">
    <property type="entry name" value="RhoGEF"/>
    <property type="match status" value="1"/>
</dbReference>
<evidence type="ECO:0000259" key="12">
    <source>
        <dbReference type="PROSITE" id="PS50178"/>
    </source>
</evidence>
<dbReference type="EMBL" id="KN838687">
    <property type="protein sequence ID" value="KIJ97655.1"/>
    <property type="molecule type" value="Genomic_DNA"/>
</dbReference>
<dbReference type="Gene3D" id="2.30.29.30">
    <property type="entry name" value="Pleckstrin-homology domain (PH domain)/Phosphotyrosine-binding domain (PTB)"/>
    <property type="match status" value="1"/>
</dbReference>
<dbReference type="InterPro" id="IPR017455">
    <property type="entry name" value="Znf_FYVE-rel"/>
</dbReference>
<dbReference type="HOGENOM" id="CLU_005251_0_0_1"/>
<feature type="domain" description="FYVE-type" evidence="12">
    <location>
        <begin position="583"/>
        <end position="647"/>
    </location>
</feature>
<dbReference type="SMART" id="SM00064">
    <property type="entry name" value="FYVE"/>
    <property type="match status" value="1"/>
</dbReference>
<keyword evidence="4" id="KW-0479">Metal-binding</keyword>
<dbReference type="InterPro" id="IPR000219">
    <property type="entry name" value="DH_dom"/>
</dbReference>
<dbReference type="InterPro" id="IPR001849">
    <property type="entry name" value="PH_domain"/>
</dbReference>
<dbReference type="InterPro" id="IPR035899">
    <property type="entry name" value="DBL_dom_sf"/>
</dbReference>
<dbReference type="SUPFAM" id="SSF48065">
    <property type="entry name" value="DBL homology domain (DH-domain)"/>
    <property type="match status" value="1"/>
</dbReference>
<feature type="domain" description="DH" evidence="11">
    <location>
        <begin position="111"/>
        <end position="315"/>
    </location>
</feature>
<sequence length="907" mass="100445">MSSATTAPPSSVNFPGSEAGIRPNQSPHRSTYLPFRRISLPSAPSFMHRQSVVSVASFDSLPEDEASPSLMRSVNGSRGLSERPTSLESPRRRVRRRDSSVKPVDNSRSAKRQKVVEEFHATEKAYVDGLELIYSHFLTPIIASLDTPEPLLDRSALTSIFSNFIDIWNLHRSFLSALTTLLSDSTASSSFQDTPPLSPILLSHFPYLSLYTPFVTSFPSTISALNELITPPTTTRPNPHYNQTFATFLQSQEADPRCGKLKLRDWLLSIVQRCPRYLLLLKDLVNCTDRDDPEHGHLVIVHSLMSKITLSLNTSLHTHAQTLALLALQRATPNLPFQLIIPGRTLLKRGPLLQVERSESPKEREFLLFSDCLVWLAPADASGTSWDRGKTSAPAMARTRSKSEAELPTSNPSTTDASPSKPVTPGKPQRRSFQPPFHSPVKRNTSAEERWMYKGRAELVDLEVIISPDELGRLDLLGPEGSFVLYAGTDEERDDWGSEVRQAKAQLLVSLNITNPNSTLTSSTSTNHVRRSLQALPFPLTDDRLGTVRASGDSSQKGKKAKDNKKERRGRVEHWVPAIWIPDGKTEGCMRCGKMFGWRRRRHHCRLCGRCVCAACSGRTFFISDSNSKNESSKPARACDACYDTVFPLLDPPSPEKRPSNLPENSTDTITSLSSLPSWVSMPTLPVDKQPQALMALDLTPSRDASFDGDATADDREKKGRLRLRPHQRLRSYHQILEDFEERAGLQGGQREEEDNGEGNDEEESEEAWFTPTRSLASSPASSPRKVRREDTARRSKRFSLPAIALQPTSVTARTTIDAEDAGDTSVTVSPTKEAAGTPGRSRRFSLVLSGRRESGSGLGQGRGEFESLSDLRLSRGVAANKLSELLSRNSSKGIRMLSDNEHCTSS</sequence>
<feature type="compositionally biased region" description="Acidic residues" evidence="9">
    <location>
        <begin position="752"/>
        <end position="767"/>
    </location>
</feature>
<protein>
    <recommendedName>
        <fullName evidence="15">FYVE-type domain-containing protein</fullName>
    </recommendedName>
</protein>
<feature type="region of interest" description="Disordered" evidence="9">
    <location>
        <begin position="699"/>
        <end position="727"/>
    </location>
</feature>
<feature type="compositionally biased region" description="Polar residues" evidence="9">
    <location>
        <begin position="1"/>
        <end position="14"/>
    </location>
</feature>
<evidence type="ECO:0000256" key="3">
    <source>
        <dbReference type="ARBA" id="ARBA00022658"/>
    </source>
</evidence>
<feature type="region of interest" description="Disordered" evidence="9">
    <location>
        <begin position="62"/>
        <end position="113"/>
    </location>
</feature>
<dbReference type="InterPro" id="IPR011993">
    <property type="entry name" value="PH-like_dom_sf"/>
</dbReference>
<dbReference type="PROSITE" id="PS50010">
    <property type="entry name" value="DH_2"/>
    <property type="match status" value="1"/>
</dbReference>
<keyword evidence="7" id="KW-0206">Cytoskeleton</keyword>
<dbReference type="PROSITE" id="PS50003">
    <property type="entry name" value="PH_DOMAIN"/>
    <property type="match status" value="1"/>
</dbReference>
<dbReference type="PANTHER" id="PTHR12673">
    <property type="entry name" value="FACIOGENITAL DYSPLASIA PROTEIN"/>
    <property type="match status" value="1"/>
</dbReference>
<dbReference type="OrthoDB" id="660555at2759"/>
<reference evidence="13 14" key="1">
    <citation type="submission" date="2014-04" db="EMBL/GenBank/DDBJ databases">
        <authorList>
            <consortium name="DOE Joint Genome Institute"/>
            <person name="Kuo A."/>
            <person name="Kohler A."/>
            <person name="Nagy L.G."/>
            <person name="Floudas D."/>
            <person name="Copeland A."/>
            <person name="Barry K.W."/>
            <person name="Cichocki N."/>
            <person name="Veneault-Fourrey C."/>
            <person name="LaButti K."/>
            <person name="Lindquist E.A."/>
            <person name="Lipzen A."/>
            <person name="Lundell T."/>
            <person name="Morin E."/>
            <person name="Murat C."/>
            <person name="Sun H."/>
            <person name="Tunlid A."/>
            <person name="Henrissat B."/>
            <person name="Grigoriev I.V."/>
            <person name="Hibbett D.S."/>
            <person name="Martin F."/>
            <person name="Nordberg H.P."/>
            <person name="Cantor M.N."/>
            <person name="Hua S.X."/>
        </authorList>
    </citation>
    <scope>NUCLEOTIDE SEQUENCE [LARGE SCALE GENOMIC DNA]</scope>
    <source>
        <strain evidence="13 14">LaAM-08-1</strain>
    </source>
</reference>
<proteinExistence type="predicted"/>
<gene>
    <name evidence="13" type="ORF">K443DRAFT_681365</name>
</gene>
<evidence type="ECO:0000259" key="11">
    <source>
        <dbReference type="PROSITE" id="PS50010"/>
    </source>
</evidence>
<dbReference type="STRING" id="1095629.A0A0C9WXY8"/>
<dbReference type="PANTHER" id="PTHR12673:SF159">
    <property type="entry name" value="LD03170P"/>
    <property type="match status" value="1"/>
</dbReference>
<keyword evidence="5 8" id="KW-0863">Zinc-finger</keyword>
<dbReference type="SUPFAM" id="SSF57903">
    <property type="entry name" value="FYVE/PHD zinc finger"/>
    <property type="match status" value="1"/>
</dbReference>
<evidence type="ECO:0000259" key="10">
    <source>
        <dbReference type="PROSITE" id="PS50003"/>
    </source>
</evidence>
<dbReference type="InterPro" id="IPR000306">
    <property type="entry name" value="Znf_FYVE"/>
</dbReference>
<dbReference type="InterPro" id="IPR051092">
    <property type="entry name" value="FYVE_RhoGEF_PH"/>
</dbReference>
<dbReference type="GO" id="GO:0005737">
    <property type="term" value="C:cytoplasm"/>
    <property type="evidence" value="ECO:0007669"/>
    <property type="project" value="TreeGrafter"/>
</dbReference>
<evidence type="ECO:0000313" key="13">
    <source>
        <dbReference type="EMBL" id="KIJ97655.1"/>
    </source>
</evidence>
<dbReference type="SMART" id="SM00233">
    <property type="entry name" value="PH"/>
    <property type="match status" value="1"/>
</dbReference>
<dbReference type="AlphaFoldDB" id="A0A0C9WXY8"/>